<accession>A0A8S1E0X3</accession>
<dbReference type="OrthoDB" id="10033548at2759"/>
<dbReference type="InterPro" id="IPR000504">
    <property type="entry name" value="RRM_dom"/>
</dbReference>
<keyword evidence="3" id="KW-0810">Translation regulation</keyword>
<dbReference type="GO" id="GO:0043022">
    <property type="term" value="F:ribosome binding"/>
    <property type="evidence" value="ECO:0007669"/>
    <property type="project" value="TreeGrafter"/>
</dbReference>
<evidence type="ECO:0000256" key="4">
    <source>
        <dbReference type="ARBA" id="ARBA00022884"/>
    </source>
</evidence>
<dbReference type="EMBL" id="CADEPI010000659">
    <property type="protein sequence ID" value="CAB3387976.1"/>
    <property type="molecule type" value="Genomic_DNA"/>
</dbReference>
<dbReference type="GO" id="GO:2000766">
    <property type="term" value="P:negative regulation of cytoplasmic translation"/>
    <property type="evidence" value="ECO:0007669"/>
    <property type="project" value="TreeGrafter"/>
</dbReference>
<comment type="similarity">
    <text evidence="1">Belongs to the RRM CPEB family.</text>
</comment>
<dbReference type="Proteomes" id="UP000494165">
    <property type="component" value="Unassembled WGS sequence"/>
</dbReference>
<feature type="compositionally biased region" description="Polar residues" evidence="6">
    <location>
        <begin position="190"/>
        <end position="199"/>
    </location>
</feature>
<dbReference type="InterPro" id="IPR012677">
    <property type="entry name" value="Nucleotide-bd_a/b_plait_sf"/>
</dbReference>
<organism evidence="8 9">
    <name type="scientific">Cloeon dipterum</name>
    <dbReference type="NCBI Taxonomy" id="197152"/>
    <lineage>
        <taxon>Eukaryota</taxon>
        <taxon>Metazoa</taxon>
        <taxon>Ecdysozoa</taxon>
        <taxon>Arthropoda</taxon>
        <taxon>Hexapoda</taxon>
        <taxon>Insecta</taxon>
        <taxon>Pterygota</taxon>
        <taxon>Palaeoptera</taxon>
        <taxon>Ephemeroptera</taxon>
        <taxon>Pisciforma</taxon>
        <taxon>Baetidae</taxon>
        <taxon>Cloeon</taxon>
    </lineage>
</organism>
<dbReference type="PROSITE" id="PS50102">
    <property type="entry name" value="RRM"/>
    <property type="match status" value="1"/>
</dbReference>
<dbReference type="GO" id="GO:0000900">
    <property type="term" value="F:mRNA regulatory element binding translation repressor activity"/>
    <property type="evidence" value="ECO:0007669"/>
    <property type="project" value="TreeGrafter"/>
</dbReference>
<dbReference type="Pfam" id="PF16367">
    <property type="entry name" value="RRM_7"/>
    <property type="match status" value="1"/>
</dbReference>
<feature type="region of interest" description="Disordered" evidence="6">
    <location>
        <begin position="150"/>
        <end position="199"/>
    </location>
</feature>
<evidence type="ECO:0000256" key="6">
    <source>
        <dbReference type="SAM" id="MobiDB-lite"/>
    </source>
</evidence>
<dbReference type="GO" id="GO:0043005">
    <property type="term" value="C:neuron projection"/>
    <property type="evidence" value="ECO:0007669"/>
    <property type="project" value="TreeGrafter"/>
</dbReference>
<dbReference type="CDD" id="cd12725">
    <property type="entry name" value="RRM2_CPEB1"/>
    <property type="match status" value="1"/>
</dbReference>
<dbReference type="FunFam" id="3.30.70.330:FF:000054">
    <property type="entry name" value="Cytoplasmic polyadenylation element-binding protein 1"/>
    <property type="match status" value="1"/>
</dbReference>
<sequence>MAQACSPPIFGLHHQPTELSLGGSSLHPSSGHESSSSAPSSSSTSPVTSDLEHQQGEIFQRINELLQDPCAEDSLSSPDYHAESRRNLSDLLTMSVPRGMRMNNHPDNQGLNNFNPLRLQINRQENANQQHMMTSPVDEQGNYRMMSRGSSYSPPAYHHQNQQHHHTPDYQMHQQRAAPPNHVTPRQIRGSFSDSGTPSSLEQAAMMATAGFFPNNRSRSPSPADIDANFATPNELASLMQTLCLTHQHHQFNQNNGGGGGLLSPLSDLQENSLRLHMPNQQQIHPSSLLALLQQQCPGTPSSPTDSTSSRHRQWLMTSQQQQAAAALLLTDPTSLERAARCHRIAAQVHEATVSWSGTLPPRVHSNPVYSCKVFLGGIPWDISESILISAFEQFGLVKVEWPGRENSPARAKGYAYIIFEDESQVKALLQSCTQDVLSTGNWYYKISSRRMKAKEVQVIPWMINEGNYVKSPSIRLDPQKTVFVGALHGMLNAEGLAKIMSELFENVIYAGIDTDKHKYPIGSGRVTFSSSRSYMKAVAAAFIEIRTNKFTKKVQVDPYLEDSLCSACNLQQGPYFCREMGCFRYFCRTCWREQHSLPTMMAHKPLMRVSKTSSQSPDVPRLM</sequence>
<protein>
    <recommendedName>
        <fullName evidence="7">RRM domain-containing protein</fullName>
    </recommendedName>
</protein>
<evidence type="ECO:0000313" key="9">
    <source>
        <dbReference type="Proteomes" id="UP000494165"/>
    </source>
</evidence>
<gene>
    <name evidence="8" type="ORF">CLODIP_2_CD09319</name>
</gene>
<comment type="caution">
    <text evidence="8">The sequence shown here is derived from an EMBL/GenBank/DDBJ whole genome shotgun (WGS) entry which is preliminary data.</text>
</comment>
<evidence type="ECO:0000256" key="5">
    <source>
        <dbReference type="PROSITE-ProRule" id="PRU00176"/>
    </source>
</evidence>
<dbReference type="Gene3D" id="3.30.70.330">
    <property type="match status" value="2"/>
</dbReference>
<dbReference type="InterPro" id="IPR034977">
    <property type="entry name" value="CPEB1_RRM1"/>
</dbReference>
<dbReference type="CDD" id="cd19757">
    <property type="entry name" value="Bbox1"/>
    <property type="match status" value="1"/>
</dbReference>
<evidence type="ECO:0000256" key="2">
    <source>
        <dbReference type="ARBA" id="ARBA00022737"/>
    </source>
</evidence>
<reference evidence="8 9" key="1">
    <citation type="submission" date="2020-04" db="EMBL/GenBank/DDBJ databases">
        <authorList>
            <person name="Alioto T."/>
            <person name="Alioto T."/>
            <person name="Gomez Garrido J."/>
        </authorList>
    </citation>
    <scope>NUCLEOTIDE SEQUENCE [LARGE SCALE GENOMIC DNA]</scope>
</reference>
<dbReference type="FunFam" id="3.30.70.330:FF:000086">
    <property type="entry name" value="Putative Cytoplasmic polyadenylation element-binding protein 1"/>
    <property type="match status" value="1"/>
</dbReference>
<dbReference type="SMART" id="SM00360">
    <property type="entry name" value="RRM"/>
    <property type="match status" value="2"/>
</dbReference>
<dbReference type="SUPFAM" id="SSF54928">
    <property type="entry name" value="RNA-binding domain, RBD"/>
    <property type="match status" value="1"/>
</dbReference>
<dbReference type="PANTHER" id="PTHR12566">
    <property type="entry name" value="CYTOPLASMIC POLYADENYLATION ELEMENT BINDING PROTEIN CPEB"/>
    <property type="match status" value="1"/>
</dbReference>
<evidence type="ECO:0000256" key="3">
    <source>
        <dbReference type="ARBA" id="ARBA00022845"/>
    </source>
</evidence>
<dbReference type="InterPro" id="IPR038446">
    <property type="entry name" value="CEBP_ZZ_sf"/>
</dbReference>
<evidence type="ECO:0000259" key="7">
    <source>
        <dbReference type="PROSITE" id="PS50102"/>
    </source>
</evidence>
<feature type="region of interest" description="Disordered" evidence="6">
    <location>
        <begin position="1"/>
        <end position="52"/>
    </location>
</feature>
<proteinExistence type="inferred from homology"/>
<keyword evidence="2" id="KW-0677">Repeat</keyword>
<dbReference type="PANTHER" id="PTHR12566:SF9">
    <property type="entry name" value="CYTOPLASMIC POLYADENYLATION ELEMENT-BINDING PROTEIN 1"/>
    <property type="match status" value="1"/>
</dbReference>
<dbReference type="Pfam" id="PF16366">
    <property type="entry name" value="CEBP_ZZ"/>
    <property type="match status" value="1"/>
</dbReference>
<dbReference type="InterPro" id="IPR032292">
    <property type="entry name" value="CEBP1_N"/>
</dbReference>
<keyword evidence="4 5" id="KW-0694">RNA-binding</keyword>
<dbReference type="InterPro" id="IPR035979">
    <property type="entry name" value="RBD_domain_sf"/>
</dbReference>
<dbReference type="GO" id="GO:0008135">
    <property type="term" value="F:translation factor activity, RNA binding"/>
    <property type="evidence" value="ECO:0007669"/>
    <property type="project" value="TreeGrafter"/>
</dbReference>
<feature type="domain" description="RRM" evidence="7">
    <location>
        <begin position="372"/>
        <end position="459"/>
    </location>
</feature>
<dbReference type="GO" id="GO:0045202">
    <property type="term" value="C:synapse"/>
    <property type="evidence" value="ECO:0007669"/>
    <property type="project" value="TreeGrafter"/>
</dbReference>
<dbReference type="Gene3D" id="4.10.640.40">
    <property type="entry name" value="Cytoplasmic polyadenylation element-binding protein, ZZ domain"/>
    <property type="match status" value="1"/>
</dbReference>
<dbReference type="InterPro" id="IPR034819">
    <property type="entry name" value="CPEB"/>
</dbReference>
<feature type="compositionally biased region" description="Low complexity" evidence="6">
    <location>
        <begin position="18"/>
        <end position="49"/>
    </location>
</feature>
<dbReference type="AlphaFoldDB" id="A0A8S1E0X3"/>
<dbReference type="InterPro" id="IPR032296">
    <property type="entry name" value="CEBP_ZZ"/>
</dbReference>
<keyword evidence="9" id="KW-1185">Reference proteome</keyword>
<dbReference type="GO" id="GO:0005737">
    <property type="term" value="C:cytoplasm"/>
    <property type="evidence" value="ECO:0007669"/>
    <property type="project" value="TreeGrafter"/>
</dbReference>
<dbReference type="CDD" id="cd12723">
    <property type="entry name" value="RRM1_CPEB1"/>
    <property type="match status" value="1"/>
</dbReference>
<dbReference type="GO" id="GO:0003730">
    <property type="term" value="F:mRNA 3'-UTR binding"/>
    <property type="evidence" value="ECO:0007669"/>
    <property type="project" value="InterPro"/>
</dbReference>
<dbReference type="GO" id="GO:0005634">
    <property type="term" value="C:nucleus"/>
    <property type="evidence" value="ECO:0007669"/>
    <property type="project" value="TreeGrafter"/>
</dbReference>
<dbReference type="Pfam" id="PF16368">
    <property type="entry name" value="CEBP1_N"/>
    <property type="match status" value="1"/>
</dbReference>
<name>A0A8S1E0X3_9INSE</name>
<evidence type="ECO:0000256" key="1">
    <source>
        <dbReference type="ARBA" id="ARBA00010347"/>
    </source>
</evidence>
<evidence type="ECO:0000313" key="8">
    <source>
        <dbReference type="EMBL" id="CAB3387976.1"/>
    </source>
</evidence>